<comment type="caution">
    <text evidence="3">The sequence shown here is derived from an EMBL/GenBank/DDBJ whole genome shotgun (WGS) entry which is preliminary data.</text>
</comment>
<gene>
    <name evidence="3" type="ORF">BaRGS_00037920</name>
</gene>
<evidence type="ECO:0000256" key="1">
    <source>
        <dbReference type="ARBA" id="ARBA00022801"/>
    </source>
</evidence>
<evidence type="ECO:0000259" key="2">
    <source>
        <dbReference type="PROSITE" id="PS50057"/>
    </source>
</evidence>
<dbReference type="CDD" id="cd14473">
    <property type="entry name" value="FERM_B-lobe"/>
    <property type="match status" value="1"/>
</dbReference>
<dbReference type="EMBL" id="JACVVK020000588">
    <property type="protein sequence ID" value="KAK7464528.1"/>
    <property type="molecule type" value="Genomic_DNA"/>
</dbReference>
<dbReference type="Proteomes" id="UP001519460">
    <property type="component" value="Unassembled WGS sequence"/>
</dbReference>
<dbReference type="AlphaFoldDB" id="A0ABD0J7L3"/>
<dbReference type="InterPro" id="IPR014352">
    <property type="entry name" value="FERM/acyl-CoA-bd_prot_sf"/>
</dbReference>
<dbReference type="GO" id="GO:0016787">
    <property type="term" value="F:hydrolase activity"/>
    <property type="evidence" value="ECO:0007669"/>
    <property type="project" value="UniProtKB-KW"/>
</dbReference>
<evidence type="ECO:0000313" key="3">
    <source>
        <dbReference type="EMBL" id="KAK7464528.1"/>
    </source>
</evidence>
<dbReference type="Gene3D" id="1.20.80.10">
    <property type="match status" value="1"/>
</dbReference>
<keyword evidence="4" id="KW-1185">Reference proteome</keyword>
<protein>
    <recommendedName>
        <fullName evidence="2">FERM domain-containing protein</fullName>
    </recommendedName>
</protein>
<name>A0ABD0J7L3_9CAEN</name>
<accession>A0ABD0J7L3</accession>
<sequence>MPSLSHPHCLYFGVMFYVAGAHKISDDVAKLKNDIIDGRLPCSKEQAIRLAAIQSPRFVILWKKYTDFRCKNDISEFGDHEQDKFTAEYFKEYPLLPKNMTKDEVTCTDLLNEVMAAHASLQGLPSARAELQYIKDVQLMDGYGSDFYVAK</sequence>
<dbReference type="InterPro" id="IPR035963">
    <property type="entry name" value="FERM_2"/>
</dbReference>
<dbReference type="PANTHER" id="PTHR45706:SF1">
    <property type="entry name" value="PEZ, ISOFORM A"/>
    <property type="match status" value="1"/>
</dbReference>
<feature type="non-terminal residue" evidence="3">
    <location>
        <position position="151"/>
    </location>
</feature>
<dbReference type="SUPFAM" id="SSF47031">
    <property type="entry name" value="Second domain of FERM"/>
    <property type="match status" value="1"/>
</dbReference>
<proteinExistence type="predicted"/>
<dbReference type="PROSITE" id="PS50057">
    <property type="entry name" value="FERM_3"/>
    <property type="match status" value="1"/>
</dbReference>
<evidence type="ECO:0000313" key="4">
    <source>
        <dbReference type="Proteomes" id="UP001519460"/>
    </source>
</evidence>
<dbReference type="PANTHER" id="PTHR45706">
    <property type="entry name" value="TYROSINE-PROTEIN PHOSPHATASE"/>
    <property type="match status" value="1"/>
</dbReference>
<dbReference type="InterPro" id="IPR019748">
    <property type="entry name" value="FERM_central"/>
</dbReference>
<dbReference type="Pfam" id="PF00373">
    <property type="entry name" value="FERM_M"/>
    <property type="match status" value="1"/>
</dbReference>
<reference evidence="3 4" key="1">
    <citation type="journal article" date="2023" name="Sci. Data">
        <title>Genome assembly of the Korean intertidal mud-creeper Batillaria attramentaria.</title>
        <authorList>
            <person name="Patra A.K."/>
            <person name="Ho P.T."/>
            <person name="Jun S."/>
            <person name="Lee S.J."/>
            <person name="Kim Y."/>
            <person name="Won Y.J."/>
        </authorList>
    </citation>
    <scope>NUCLEOTIDE SEQUENCE [LARGE SCALE GENOMIC DNA]</scope>
    <source>
        <strain evidence="3">Wonlab-2016</strain>
    </source>
</reference>
<organism evidence="3 4">
    <name type="scientific">Batillaria attramentaria</name>
    <dbReference type="NCBI Taxonomy" id="370345"/>
    <lineage>
        <taxon>Eukaryota</taxon>
        <taxon>Metazoa</taxon>
        <taxon>Spiralia</taxon>
        <taxon>Lophotrochozoa</taxon>
        <taxon>Mollusca</taxon>
        <taxon>Gastropoda</taxon>
        <taxon>Caenogastropoda</taxon>
        <taxon>Sorbeoconcha</taxon>
        <taxon>Cerithioidea</taxon>
        <taxon>Batillariidae</taxon>
        <taxon>Batillaria</taxon>
    </lineage>
</organism>
<dbReference type="InterPro" id="IPR000299">
    <property type="entry name" value="FERM_domain"/>
</dbReference>
<feature type="domain" description="FERM" evidence="2">
    <location>
        <begin position="1"/>
        <end position="151"/>
    </location>
</feature>
<keyword evidence="1" id="KW-0378">Hydrolase</keyword>